<gene>
    <name evidence="1" type="ORF">Tci_008394</name>
</gene>
<reference evidence="1" key="1">
    <citation type="journal article" date="2019" name="Sci. Rep.">
        <title>Draft genome of Tanacetum cinerariifolium, the natural source of mosquito coil.</title>
        <authorList>
            <person name="Yamashiro T."/>
            <person name="Shiraishi A."/>
            <person name="Satake H."/>
            <person name="Nakayama K."/>
        </authorList>
    </citation>
    <scope>NUCLEOTIDE SEQUENCE</scope>
</reference>
<protein>
    <submittedName>
        <fullName evidence="1">Uncharacterized protein</fullName>
    </submittedName>
</protein>
<comment type="caution">
    <text evidence="1">The sequence shown here is derived from an EMBL/GenBank/DDBJ whole genome shotgun (WGS) entry which is preliminary data.</text>
</comment>
<organism evidence="1">
    <name type="scientific">Tanacetum cinerariifolium</name>
    <name type="common">Dalmatian daisy</name>
    <name type="synonym">Chrysanthemum cinerariifolium</name>
    <dbReference type="NCBI Taxonomy" id="118510"/>
    <lineage>
        <taxon>Eukaryota</taxon>
        <taxon>Viridiplantae</taxon>
        <taxon>Streptophyta</taxon>
        <taxon>Embryophyta</taxon>
        <taxon>Tracheophyta</taxon>
        <taxon>Spermatophyta</taxon>
        <taxon>Magnoliopsida</taxon>
        <taxon>eudicotyledons</taxon>
        <taxon>Gunneridae</taxon>
        <taxon>Pentapetalae</taxon>
        <taxon>asterids</taxon>
        <taxon>campanulids</taxon>
        <taxon>Asterales</taxon>
        <taxon>Asteraceae</taxon>
        <taxon>Asteroideae</taxon>
        <taxon>Anthemideae</taxon>
        <taxon>Anthemidinae</taxon>
        <taxon>Tanacetum</taxon>
    </lineage>
</organism>
<sequence>MLEKEVPVFFSPQIYPNDPARFLYNKDLFYVKNENTEAKNVKESLEKVLKINSEVRYGYTDLPLSEEDKEAMEFFEEEIWNA</sequence>
<dbReference type="AlphaFoldDB" id="A0A6L2JHL7"/>
<name>A0A6L2JHL7_TANCI</name>
<proteinExistence type="predicted"/>
<accession>A0A6L2JHL7</accession>
<evidence type="ECO:0000313" key="1">
    <source>
        <dbReference type="EMBL" id="GEU36416.1"/>
    </source>
</evidence>
<dbReference type="EMBL" id="BKCJ010000808">
    <property type="protein sequence ID" value="GEU36416.1"/>
    <property type="molecule type" value="Genomic_DNA"/>
</dbReference>